<evidence type="ECO:0000256" key="1">
    <source>
        <dbReference type="ARBA" id="ARBA00010835"/>
    </source>
</evidence>
<dbReference type="Gene3D" id="3.30.160.20">
    <property type="match status" value="1"/>
</dbReference>
<evidence type="ECO:0000313" key="4">
    <source>
        <dbReference type="EMBL" id="GAA3069053.1"/>
    </source>
</evidence>
<dbReference type="EMBL" id="BAAAVT010000013">
    <property type="protein sequence ID" value="GAA3069053.1"/>
    <property type="molecule type" value="Genomic_DNA"/>
</dbReference>
<protein>
    <submittedName>
        <fullName evidence="4">Alternative ribosome rescue aminoacyl-tRNA hydrolase ArfB</fullName>
    </submittedName>
</protein>
<dbReference type="SUPFAM" id="SSF75620">
    <property type="entry name" value="Release factor"/>
    <property type="match status" value="1"/>
</dbReference>
<sequence length="146" mass="16532">MDDLHVFPGPGAPHGLRVPEAELDEQFSRASGPGGQGVNTTASRVQLSVDLATTTALTEEQRQRALHRLASRLTGTMLTINASEHRSQRRNRAAARQRLAALLRDAVFPETPRRPTRPTRASRRRRLEAKRRRSETKQHRRRPHPE</sequence>
<dbReference type="NCBIfam" id="NF006718">
    <property type="entry name" value="PRK09256.1"/>
    <property type="match status" value="1"/>
</dbReference>
<feature type="compositionally biased region" description="Basic residues" evidence="2">
    <location>
        <begin position="114"/>
        <end position="146"/>
    </location>
</feature>
<reference evidence="5" key="1">
    <citation type="journal article" date="2019" name="Int. J. Syst. Evol. Microbiol.">
        <title>The Global Catalogue of Microorganisms (GCM) 10K type strain sequencing project: providing services to taxonomists for standard genome sequencing and annotation.</title>
        <authorList>
            <consortium name="The Broad Institute Genomics Platform"/>
            <consortium name="The Broad Institute Genome Sequencing Center for Infectious Disease"/>
            <person name="Wu L."/>
            <person name="Ma J."/>
        </authorList>
    </citation>
    <scope>NUCLEOTIDE SEQUENCE [LARGE SCALE GENOMIC DNA]</scope>
    <source>
        <strain evidence="5">JCM 14309</strain>
    </source>
</reference>
<dbReference type="PANTHER" id="PTHR47814:SF1">
    <property type="entry name" value="PEPTIDYL-TRNA HYDROLASE ARFB"/>
    <property type="match status" value="1"/>
</dbReference>
<evidence type="ECO:0000313" key="5">
    <source>
        <dbReference type="Proteomes" id="UP001500236"/>
    </source>
</evidence>
<name>A0ABP6M3I7_9MICC</name>
<gene>
    <name evidence="4" type="primary">arfB</name>
    <name evidence="4" type="ORF">GCM10010529_21990</name>
</gene>
<comment type="caution">
    <text evidence="4">The sequence shown here is derived from an EMBL/GenBank/DDBJ whole genome shotgun (WGS) entry which is preliminary data.</text>
</comment>
<feature type="domain" description="Prokaryotic-type class I peptide chain release factors" evidence="3">
    <location>
        <begin position="17"/>
        <end position="140"/>
    </location>
</feature>
<keyword evidence="5" id="KW-1185">Reference proteome</keyword>
<feature type="region of interest" description="Disordered" evidence="2">
    <location>
        <begin position="104"/>
        <end position="146"/>
    </location>
</feature>
<evidence type="ECO:0000256" key="2">
    <source>
        <dbReference type="SAM" id="MobiDB-lite"/>
    </source>
</evidence>
<accession>A0ABP6M3I7</accession>
<dbReference type="GO" id="GO:0016787">
    <property type="term" value="F:hydrolase activity"/>
    <property type="evidence" value="ECO:0007669"/>
    <property type="project" value="UniProtKB-KW"/>
</dbReference>
<dbReference type="RefSeq" id="WP_344681315.1">
    <property type="nucleotide sequence ID" value="NZ_BAAAVT010000013.1"/>
</dbReference>
<comment type="similarity">
    <text evidence="1">Belongs to the prokaryotic/mitochondrial release factor family.</text>
</comment>
<evidence type="ECO:0000259" key="3">
    <source>
        <dbReference type="Pfam" id="PF00472"/>
    </source>
</evidence>
<dbReference type="PANTHER" id="PTHR47814">
    <property type="entry name" value="PEPTIDYL-TRNA HYDROLASE ARFB"/>
    <property type="match status" value="1"/>
</dbReference>
<proteinExistence type="inferred from homology"/>
<dbReference type="Pfam" id="PF00472">
    <property type="entry name" value="RF-1"/>
    <property type="match status" value="1"/>
</dbReference>
<dbReference type="Proteomes" id="UP001500236">
    <property type="component" value="Unassembled WGS sequence"/>
</dbReference>
<keyword evidence="4" id="KW-0378">Hydrolase</keyword>
<dbReference type="InterPro" id="IPR045853">
    <property type="entry name" value="Pep_chain_release_fac_I_sf"/>
</dbReference>
<dbReference type="InterPro" id="IPR000352">
    <property type="entry name" value="Pep_chain_release_fac_I"/>
</dbReference>
<organism evidence="4 5">
    <name type="scientific">Nesterenkonia aethiopica</name>
    <dbReference type="NCBI Taxonomy" id="269144"/>
    <lineage>
        <taxon>Bacteria</taxon>
        <taxon>Bacillati</taxon>
        <taxon>Actinomycetota</taxon>
        <taxon>Actinomycetes</taxon>
        <taxon>Micrococcales</taxon>
        <taxon>Micrococcaceae</taxon>
        <taxon>Nesterenkonia</taxon>
    </lineage>
</organism>